<dbReference type="OrthoDB" id="529273at2759"/>
<evidence type="ECO:0000256" key="5">
    <source>
        <dbReference type="ARBA" id="ARBA00022824"/>
    </source>
</evidence>
<dbReference type="GO" id="GO:0097363">
    <property type="term" value="F:protein O-acetylglucosaminyltransferase activity"/>
    <property type="evidence" value="ECO:0007669"/>
    <property type="project" value="UniProtKB-EC"/>
</dbReference>
<protein>
    <recommendedName>
        <fullName evidence="7">EGF domain-specific O-linked N-acetylglucosamine transferase</fullName>
        <ecNumber evidence="1">2.4.1.255</ecNumber>
    </recommendedName>
    <alternativeName>
        <fullName evidence="8">Extracellular O-linked N-acetylglucosamine transferase</fullName>
    </alternativeName>
</protein>
<dbReference type="PANTHER" id="PTHR20961:SF148">
    <property type="entry name" value="EGF DOMAIN-SPECIFIC O-LINKED N-ACETYLGLUCOSAMINE TRANSFERASE"/>
    <property type="match status" value="1"/>
</dbReference>
<evidence type="ECO:0000259" key="12">
    <source>
        <dbReference type="Pfam" id="PF04577"/>
    </source>
</evidence>
<evidence type="ECO:0000313" key="14">
    <source>
        <dbReference type="Proteomes" id="UP001153620"/>
    </source>
</evidence>
<evidence type="ECO:0000256" key="2">
    <source>
        <dbReference type="ARBA" id="ARBA00022676"/>
    </source>
</evidence>
<comment type="catalytic activity">
    <reaction evidence="9">
        <text>L-seryl-[protein] + UDP-N-acetyl-alpha-D-glucosamine = 3-O-(N-acetyl-beta-D-glucosaminyl)-L-seryl-[protein] + UDP + H(+)</text>
        <dbReference type="Rhea" id="RHEA:48904"/>
        <dbReference type="Rhea" id="RHEA-COMP:9863"/>
        <dbReference type="Rhea" id="RHEA-COMP:12251"/>
        <dbReference type="ChEBI" id="CHEBI:15378"/>
        <dbReference type="ChEBI" id="CHEBI:29999"/>
        <dbReference type="ChEBI" id="CHEBI:57705"/>
        <dbReference type="ChEBI" id="CHEBI:58223"/>
        <dbReference type="ChEBI" id="CHEBI:90838"/>
        <dbReference type="EC" id="2.4.1.255"/>
    </reaction>
</comment>
<evidence type="ECO:0000256" key="8">
    <source>
        <dbReference type="ARBA" id="ARBA00042574"/>
    </source>
</evidence>
<evidence type="ECO:0000256" key="10">
    <source>
        <dbReference type="ARBA" id="ARBA00049432"/>
    </source>
</evidence>
<feature type="chain" id="PRO_5040372760" description="EGF domain-specific O-linked N-acetylglucosamine transferase" evidence="11">
    <location>
        <begin position="22"/>
        <end position="527"/>
    </location>
</feature>
<evidence type="ECO:0000256" key="3">
    <source>
        <dbReference type="ARBA" id="ARBA00022679"/>
    </source>
</evidence>
<evidence type="ECO:0000256" key="7">
    <source>
        <dbReference type="ARBA" id="ARBA00040944"/>
    </source>
</evidence>
<dbReference type="EC" id="2.4.1.255" evidence="1"/>
<feature type="signal peptide" evidence="11">
    <location>
        <begin position="1"/>
        <end position="21"/>
    </location>
</feature>
<dbReference type="GO" id="GO:0005788">
    <property type="term" value="C:endoplasmic reticulum lumen"/>
    <property type="evidence" value="ECO:0007669"/>
    <property type="project" value="TreeGrafter"/>
</dbReference>
<evidence type="ECO:0000256" key="11">
    <source>
        <dbReference type="SAM" id="SignalP"/>
    </source>
</evidence>
<evidence type="ECO:0000256" key="9">
    <source>
        <dbReference type="ARBA" id="ARBA00048317"/>
    </source>
</evidence>
<dbReference type="Proteomes" id="UP001153620">
    <property type="component" value="Chromosome 1"/>
</dbReference>
<dbReference type="InterPro" id="IPR049625">
    <property type="entry name" value="Glyco_transf_61_cat"/>
</dbReference>
<evidence type="ECO:0000256" key="1">
    <source>
        <dbReference type="ARBA" id="ARBA00011970"/>
    </source>
</evidence>
<gene>
    <name evidence="13" type="ORF">CHIRRI_LOCUS1213</name>
</gene>
<keyword evidence="2" id="KW-0328">Glycosyltransferase</keyword>
<dbReference type="Pfam" id="PF04577">
    <property type="entry name" value="Glyco_transf_61"/>
    <property type="match status" value="1"/>
</dbReference>
<accession>A0A9N9RJF8</accession>
<keyword evidence="5" id="KW-0256">Endoplasmic reticulum</keyword>
<proteinExistence type="predicted"/>
<reference evidence="13" key="2">
    <citation type="submission" date="2022-10" db="EMBL/GenBank/DDBJ databases">
        <authorList>
            <consortium name="ENA_rothamsted_submissions"/>
            <consortium name="culmorum"/>
            <person name="King R."/>
        </authorList>
    </citation>
    <scope>NUCLEOTIDE SEQUENCE</scope>
</reference>
<evidence type="ECO:0000256" key="6">
    <source>
        <dbReference type="ARBA" id="ARBA00023180"/>
    </source>
</evidence>
<sequence length="527" mass="62531">MNLFCLKLLIILILFLKSALSEVINEFNDGIVDIDLPKNHLSQYFNNLRRFTKKLNETSHGFYKDYLSSEEYDRELCWGYEYGCKKPQFIHKCPGNHSGYVKDKETQLDVFYSQADFGYVKQQLRELKVYCEPYTITDSSLECSENVRFCRGRNLMINFTDLVKREEPFRWDVNVLKAGEIGGYCKFHKDKFEEELDHLGALQSWAAELRNYESLEKRPIEDDLCDVVVEKPTYLMKLDSTINLYHHFCDFFNLYVSQHVNFTHESGFTTDVNILIWETHPYWSQFADTFKAFTENELWNLNKFKGKVVCFKNLVFSLPPRMIFGLYYNTPLINGCENSALFHAFSEHLMHRLQIKQHEPKNRKVRITFLSRNTKYRNVLNEKDLIKRISSNSNYEVKRVVYDRNIKFLDQMEITKNTDVFIGIHGAGLTHLLFLPNWATLFELHNCGDPNCYHDLARLRGINYMTWEDENFVESIEAGYEDESHEKFKNYNFDPDEFGRLVAKAVKAVRNHEDYRNYIKRLEHDEL</sequence>
<keyword evidence="14" id="KW-1185">Reference proteome</keyword>
<keyword evidence="3" id="KW-0808">Transferase</keyword>
<reference evidence="13" key="1">
    <citation type="submission" date="2022-01" db="EMBL/GenBank/DDBJ databases">
        <authorList>
            <person name="King R."/>
        </authorList>
    </citation>
    <scope>NUCLEOTIDE SEQUENCE</scope>
</reference>
<keyword evidence="6" id="KW-0325">Glycoprotein</keyword>
<organism evidence="13 14">
    <name type="scientific">Chironomus riparius</name>
    <dbReference type="NCBI Taxonomy" id="315576"/>
    <lineage>
        <taxon>Eukaryota</taxon>
        <taxon>Metazoa</taxon>
        <taxon>Ecdysozoa</taxon>
        <taxon>Arthropoda</taxon>
        <taxon>Hexapoda</taxon>
        <taxon>Insecta</taxon>
        <taxon>Pterygota</taxon>
        <taxon>Neoptera</taxon>
        <taxon>Endopterygota</taxon>
        <taxon>Diptera</taxon>
        <taxon>Nematocera</taxon>
        <taxon>Chironomoidea</taxon>
        <taxon>Chironomidae</taxon>
        <taxon>Chironominae</taxon>
        <taxon>Chironomus</taxon>
    </lineage>
</organism>
<feature type="domain" description="Glycosyltransferase 61 catalytic" evidence="12">
    <location>
        <begin position="337"/>
        <end position="440"/>
    </location>
</feature>
<dbReference type="InterPro" id="IPR007657">
    <property type="entry name" value="Glycosyltransferase_61"/>
</dbReference>
<evidence type="ECO:0000256" key="4">
    <source>
        <dbReference type="ARBA" id="ARBA00022729"/>
    </source>
</evidence>
<dbReference type="PANTHER" id="PTHR20961">
    <property type="entry name" value="GLYCOSYLTRANSFERASE"/>
    <property type="match status" value="1"/>
</dbReference>
<name>A0A9N9RJF8_9DIPT</name>
<comment type="catalytic activity">
    <reaction evidence="10">
        <text>L-threonyl-[protein] + UDP-N-acetyl-alpha-D-glucosamine = 3-O-(N-acetyl-beta-D-glucosaminyl)-L-threonyl-[protein] + UDP + H(+)</text>
        <dbReference type="Rhea" id="RHEA:48908"/>
        <dbReference type="Rhea" id="RHEA-COMP:11060"/>
        <dbReference type="Rhea" id="RHEA-COMP:12252"/>
        <dbReference type="ChEBI" id="CHEBI:15378"/>
        <dbReference type="ChEBI" id="CHEBI:30013"/>
        <dbReference type="ChEBI" id="CHEBI:57705"/>
        <dbReference type="ChEBI" id="CHEBI:58223"/>
        <dbReference type="ChEBI" id="CHEBI:90840"/>
        <dbReference type="EC" id="2.4.1.255"/>
    </reaction>
</comment>
<dbReference type="AlphaFoldDB" id="A0A9N9RJF8"/>
<dbReference type="EMBL" id="OU895877">
    <property type="protein sequence ID" value="CAG9798228.1"/>
    <property type="molecule type" value="Genomic_DNA"/>
</dbReference>
<evidence type="ECO:0000313" key="13">
    <source>
        <dbReference type="EMBL" id="CAG9798228.1"/>
    </source>
</evidence>
<keyword evidence="4 11" id="KW-0732">Signal</keyword>